<protein>
    <submittedName>
        <fullName evidence="2">Uncharacterized protein</fullName>
    </submittedName>
</protein>
<sequence length="376" mass="43540">MRARLSNAVLHILYSITPQEQVENINIWRYTQPNEFLTWDPYDDSVNSFKIQMKEESNPPYTFQMRYFAEPQENPIKDHLPVNIWTSGRQSLGLCNQTIQPISYNDAAQCTSQWVFAARESGGFYIKPYHNENLCINNFHENRVRIEKCQPDIPSMAFLYGTRPMRTRFLLLSRLLGMGIEKGQLLKNDISNIISTGRYMYEPALINDELLDEGTLAASLPYQARYSSNVLLSAYSRRESNPYAHPISADPGTLPSAYVPRIKRNHRRRISRSGSGQRKKAPIRRYETERKRRPKTDPFFAHSTEGLNTRALDRMSRILSMKSPYKAIRNALDELTPLKTVDRFEGMPASIPKPQEAVLECNKIELEPDYMMDDME</sequence>
<organism evidence="2 3">
    <name type="scientific">Nematocida ausubeli (strain ATCC PRA-371 / ERTm2)</name>
    <name type="common">Nematode killer fungus</name>
    <dbReference type="NCBI Taxonomy" id="1913371"/>
    <lineage>
        <taxon>Eukaryota</taxon>
        <taxon>Fungi</taxon>
        <taxon>Fungi incertae sedis</taxon>
        <taxon>Microsporidia</taxon>
        <taxon>Nematocida</taxon>
    </lineage>
</organism>
<reference evidence="2 3" key="1">
    <citation type="journal article" date="2014" name="Genome Announc.">
        <title>Genome Sequence of the Microsporidian Species Nematocida sp1 Strain ERTm6 (ATCC PRA-372).</title>
        <authorList>
            <person name="Bakowski M.A."/>
            <person name="Priest M."/>
            <person name="Young S."/>
            <person name="Cuomo C.A."/>
            <person name="Troemel E.R."/>
        </authorList>
    </citation>
    <scope>NUCLEOTIDE SEQUENCE [LARGE SCALE GENOMIC DNA]</scope>
    <source>
        <strain evidence="2 3">ERTm6</strain>
    </source>
</reference>
<gene>
    <name evidence="2" type="ORF">NESG_01123</name>
</gene>
<dbReference type="RefSeq" id="XP_052904566.1">
    <property type="nucleotide sequence ID" value="XM_053048761.1"/>
</dbReference>
<dbReference type="Proteomes" id="UP000054524">
    <property type="component" value="Unassembled WGS sequence"/>
</dbReference>
<evidence type="ECO:0000313" key="2">
    <source>
        <dbReference type="EMBL" id="KFG26011.1"/>
    </source>
</evidence>
<name>A0A086J1J3_NEMA1</name>
<accession>A0A086J1J3</accession>
<evidence type="ECO:0000313" key="3">
    <source>
        <dbReference type="Proteomes" id="UP000054524"/>
    </source>
</evidence>
<dbReference type="GeneID" id="77676096"/>
<comment type="caution">
    <text evidence="2">The sequence shown here is derived from an EMBL/GenBank/DDBJ whole genome shotgun (WGS) entry which is preliminary data.</text>
</comment>
<feature type="compositionally biased region" description="Basic residues" evidence="1">
    <location>
        <begin position="264"/>
        <end position="283"/>
    </location>
</feature>
<dbReference type="EMBL" id="AKIJ01000003">
    <property type="protein sequence ID" value="KFG26011.1"/>
    <property type="molecule type" value="Genomic_DNA"/>
</dbReference>
<evidence type="ECO:0000256" key="1">
    <source>
        <dbReference type="SAM" id="MobiDB-lite"/>
    </source>
</evidence>
<dbReference type="HOGENOM" id="CLU_735856_0_0_1"/>
<dbReference type="AlphaFoldDB" id="A0A086J1J3"/>
<feature type="region of interest" description="Disordered" evidence="1">
    <location>
        <begin position="264"/>
        <end position="302"/>
    </location>
</feature>
<proteinExistence type="predicted"/>
<keyword evidence="3" id="KW-1185">Reference proteome</keyword>